<reference evidence="11 12" key="1">
    <citation type="submission" date="2017-09" db="EMBL/GenBank/DDBJ databases">
        <authorList>
            <person name="Ehlers B."/>
            <person name="Leendertz F.H."/>
        </authorList>
    </citation>
    <scope>NUCLEOTIDE SEQUENCE [LARGE SCALE GENOMIC DNA]</scope>
    <source>
        <strain evidence="11 12">Nm42</strain>
    </source>
</reference>
<dbReference type="InterPro" id="IPR050646">
    <property type="entry name" value="Cas1"/>
</dbReference>
<dbReference type="Gene3D" id="3.100.10.20">
    <property type="entry name" value="CRISPR-associated endonuclease Cas1, N-terminal domain"/>
    <property type="match status" value="1"/>
</dbReference>
<accession>A0A286A813</accession>
<keyword evidence="6 10" id="KW-0051">Antiviral defense</keyword>
<dbReference type="GO" id="GO:0046872">
    <property type="term" value="F:metal ion binding"/>
    <property type="evidence" value="ECO:0007669"/>
    <property type="project" value="UniProtKB-UniRule"/>
</dbReference>
<keyword evidence="7 10" id="KW-0238">DNA-binding</keyword>
<keyword evidence="8 10" id="KW-0464">Manganese</keyword>
<organism evidence="11 12">
    <name type="scientific">Nitrosomonas ureae</name>
    <dbReference type="NCBI Taxonomy" id="44577"/>
    <lineage>
        <taxon>Bacteria</taxon>
        <taxon>Pseudomonadati</taxon>
        <taxon>Pseudomonadota</taxon>
        <taxon>Betaproteobacteria</taxon>
        <taxon>Nitrosomonadales</taxon>
        <taxon>Nitrosomonadaceae</taxon>
        <taxon>Nitrosomonas</taxon>
    </lineage>
</organism>
<dbReference type="EMBL" id="OCMU01000001">
    <property type="protein sequence ID" value="SOD18063.1"/>
    <property type="molecule type" value="Genomic_DNA"/>
</dbReference>
<dbReference type="AlphaFoldDB" id="A0A286A813"/>
<dbReference type="GO" id="GO:0003677">
    <property type="term" value="F:DNA binding"/>
    <property type="evidence" value="ECO:0007669"/>
    <property type="project" value="UniProtKB-KW"/>
</dbReference>
<dbReference type="RefSeq" id="WP_097104686.1">
    <property type="nucleotide sequence ID" value="NZ_OCMU01000001.1"/>
</dbReference>
<evidence type="ECO:0000256" key="8">
    <source>
        <dbReference type="ARBA" id="ARBA00023211"/>
    </source>
</evidence>
<evidence type="ECO:0000256" key="9">
    <source>
        <dbReference type="ARBA" id="ARBA00038592"/>
    </source>
</evidence>
<evidence type="ECO:0000256" key="6">
    <source>
        <dbReference type="ARBA" id="ARBA00023118"/>
    </source>
</evidence>
<feature type="binding site" evidence="10">
    <location>
        <position position="229"/>
    </location>
    <ligand>
        <name>Mn(2+)</name>
        <dbReference type="ChEBI" id="CHEBI:29035"/>
    </ligand>
</feature>
<dbReference type="GO" id="GO:0043571">
    <property type="term" value="P:maintenance of CRISPR repeat elements"/>
    <property type="evidence" value="ECO:0007669"/>
    <property type="project" value="UniProtKB-UniRule"/>
</dbReference>
<dbReference type="Gene3D" id="1.20.120.920">
    <property type="entry name" value="CRISPR-associated endonuclease Cas1, C-terminal domain"/>
    <property type="match status" value="1"/>
</dbReference>
<evidence type="ECO:0000256" key="10">
    <source>
        <dbReference type="HAMAP-Rule" id="MF_01470"/>
    </source>
</evidence>
<evidence type="ECO:0000256" key="5">
    <source>
        <dbReference type="ARBA" id="ARBA00022842"/>
    </source>
</evidence>
<keyword evidence="5 10" id="KW-0460">Magnesium</keyword>
<name>A0A286A813_9PROT</name>
<dbReference type="InterPro" id="IPR042206">
    <property type="entry name" value="CRISPR-assoc_Cas1_C"/>
</dbReference>
<dbReference type="EC" id="3.1.-.-" evidence="10"/>
<dbReference type="InterPro" id="IPR042211">
    <property type="entry name" value="CRISPR-assoc_Cas1_N"/>
</dbReference>
<comment type="function">
    <text evidence="10">CRISPR (clustered regularly interspaced short palindromic repeat), is an adaptive immune system that provides protection against mobile genetic elements (viruses, transposable elements and conjugative plasmids). CRISPR clusters contain spacers, sequences complementary to antecedent mobile elements, and target invading nucleic acids. CRISPR clusters are transcribed and processed into CRISPR RNA (crRNA). Acts as a dsDNA endonuclease. Involved in the integration of spacer DNA into the CRISPR cassette.</text>
</comment>
<feature type="binding site" evidence="10">
    <location>
        <position position="244"/>
    </location>
    <ligand>
        <name>Mn(2+)</name>
        <dbReference type="ChEBI" id="CHEBI:29035"/>
    </ligand>
</feature>
<dbReference type="NCBIfam" id="TIGR00287">
    <property type="entry name" value="cas1"/>
    <property type="match status" value="1"/>
</dbReference>
<keyword evidence="3 10" id="KW-0255">Endonuclease</keyword>
<sequence length="318" mass="36072">MSSLYLDRKNLGIMLDGQALALYENGARKGSVPLHLLERIVVHGNVQLESKVLSALTTRNISLVVLSQRNTEATVMLMSRAHSDACRKLGQYRVCSDDNLRIPLARWLVLVKIRAQQRFLRSALETRGDLRRPLTASLQSLTGIIDQLREESSLITLSSLRGLEGAAAAAYFAGFTQLFAPSLNFTGRNKRPPRDPVNVCLSLGYTLLHHDAVHACQIAGLDTMLGFYHETSFGRESLACDLIEPLRPQLDDWVWQMFRDRLLRTEHFSDENGRCMMNKAGRQHFYAFYESHCHGLRRLLRRYGYALAKRYLSVHGEV</sequence>
<comment type="subunit">
    <text evidence="9 10">Homodimer, forms a heterotetramer with a Cas2 homodimer.</text>
</comment>
<evidence type="ECO:0000256" key="3">
    <source>
        <dbReference type="ARBA" id="ARBA00022759"/>
    </source>
</evidence>
<dbReference type="Pfam" id="PF01867">
    <property type="entry name" value="Cas_Cas1"/>
    <property type="match status" value="1"/>
</dbReference>
<dbReference type="PANTHER" id="PTHR34353:SF2">
    <property type="entry name" value="CRISPR-ASSOCIATED ENDONUCLEASE CAS1 1"/>
    <property type="match status" value="1"/>
</dbReference>
<evidence type="ECO:0000313" key="12">
    <source>
        <dbReference type="Proteomes" id="UP000219335"/>
    </source>
</evidence>
<feature type="binding site" evidence="10">
    <location>
        <position position="164"/>
    </location>
    <ligand>
        <name>Mn(2+)</name>
        <dbReference type="ChEBI" id="CHEBI:29035"/>
    </ligand>
</feature>
<protein>
    <recommendedName>
        <fullName evidence="10">CRISPR-associated endonuclease Cas1</fullName>
        <ecNumber evidence="10">3.1.-.-</ecNumber>
    </recommendedName>
</protein>
<dbReference type="HAMAP" id="MF_01470">
    <property type="entry name" value="Cas1"/>
    <property type="match status" value="1"/>
</dbReference>
<keyword evidence="2 10" id="KW-0479">Metal-binding</keyword>
<comment type="similarity">
    <text evidence="10">Belongs to the CRISPR-associated endonuclease Cas1 family.</text>
</comment>
<dbReference type="InterPro" id="IPR002729">
    <property type="entry name" value="CRISPR-assoc_Cas1"/>
</dbReference>
<dbReference type="GO" id="GO:0004519">
    <property type="term" value="F:endonuclease activity"/>
    <property type="evidence" value="ECO:0007669"/>
    <property type="project" value="UniProtKB-UniRule"/>
</dbReference>
<gene>
    <name evidence="10" type="primary">cas1</name>
    <name evidence="11" type="ORF">SAMN06297164_1474</name>
</gene>
<dbReference type="Proteomes" id="UP000219335">
    <property type="component" value="Unassembled WGS sequence"/>
</dbReference>
<dbReference type="GO" id="GO:0051607">
    <property type="term" value="P:defense response to virus"/>
    <property type="evidence" value="ECO:0007669"/>
    <property type="project" value="UniProtKB-UniRule"/>
</dbReference>
<keyword evidence="4 10" id="KW-0378">Hydrolase</keyword>
<dbReference type="PANTHER" id="PTHR34353">
    <property type="entry name" value="CRISPR-ASSOCIATED ENDONUCLEASE CAS1 1"/>
    <property type="match status" value="1"/>
</dbReference>
<dbReference type="GO" id="GO:0016787">
    <property type="term" value="F:hydrolase activity"/>
    <property type="evidence" value="ECO:0007669"/>
    <property type="project" value="UniProtKB-KW"/>
</dbReference>
<proteinExistence type="inferred from homology"/>
<keyword evidence="1 10" id="KW-0540">Nuclease</keyword>
<evidence type="ECO:0000256" key="4">
    <source>
        <dbReference type="ARBA" id="ARBA00022801"/>
    </source>
</evidence>
<evidence type="ECO:0000256" key="7">
    <source>
        <dbReference type="ARBA" id="ARBA00023125"/>
    </source>
</evidence>
<evidence type="ECO:0000313" key="11">
    <source>
        <dbReference type="EMBL" id="SOD18063.1"/>
    </source>
</evidence>
<evidence type="ECO:0000256" key="1">
    <source>
        <dbReference type="ARBA" id="ARBA00022722"/>
    </source>
</evidence>
<dbReference type="CDD" id="cd09634">
    <property type="entry name" value="Cas1_I-II-III"/>
    <property type="match status" value="1"/>
</dbReference>
<comment type="cofactor">
    <cofactor evidence="10">
        <name>Mg(2+)</name>
        <dbReference type="ChEBI" id="CHEBI:18420"/>
    </cofactor>
    <cofactor evidence="10">
        <name>Mn(2+)</name>
        <dbReference type="ChEBI" id="CHEBI:29035"/>
    </cofactor>
</comment>
<evidence type="ECO:0000256" key="2">
    <source>
        <dbReference type="ARBA" id="ARBA00022723"/>
    </source>
</evidence>